<dbReference type="OrthoDB" id="2143914at2759"/>
<evidence type="ECO:0000313" key="1">
    <source>
        <dbReference type="EMBL" id="KAF9675532.1"/>
    </source>
</evidence>
<protein>
    <submittedName>
        <fullName evidence="1">Uncharacterized protein</fullName>
    </submittedName>
</protein>
<dbReference type="EMBL" id="JADGMS010000009">
    <property type="protein sequence ID" value="KAF9675532.1"/>
    <property type="molecule type" value="Genomic_DNA"/>
</dbReference>
<accession>A0A835MQT9</accession>
<dbReference type="Proteomes" id="UP000657918">
    <property type="component" value="Unassembled WGS sequence"/>
</dbReference>
<proteinExistence type="predicted"/>
<organism evidence="1 2">
    <name type="scientific">Salix dunnii</name>
    <dbReference type="NCBI Taxonomy" id="1413687"/>
    <lineage>
        <taxon>Eukaryota</taxon>
        <taxon>Viridiplantae</taxon>
        <taxon>Streptophyta</taxon>
        <taxon>Embryophyta</taxon>
        <taxon>Tracheophyta</taxon>
        <taxon>Spermatophyta</taxon>
        <taxon>Magnoliopsida</taxon>
        <taxon>eudicotyledons</taxon>
        <taxon>Gunneridae</taxon>
        <taxon>Pentapetalae</taxon>
        <taxon>rosids</taxon>
        <taxon>fabids</taxon>
        <taxon>Malpighiales</taxon>
        <taxon>Salicaceae</taxon>
        <taxon>Saliceae</taxon>
        <taxon>Salix</taxon>
    </lineage>
</organism>
<gene>
    <name evidence="1" type="ORF">SADUNF_Sadunf09G0042000</name>
</gene>
<evidence type="ECO:0000313" key="2">
    <source>
        <dbReference type="Proteomes" id="UP000657918"/>
    </source>
</evidence>
<name>A0A835MQT9_9ROSI</name>
<dbReference type="AlphaFoldDB" id="A0A835MQT9"/>
<sequence length="121" mass="14199">MTGMETKLWRTVKRKHTRGWNNGVPSNISLHLLSLHYYYYHDPKALKMRKPEASGKNNVSSGNKFRKGLWSPEEDDKLMNYMLNNGQGIRSTLQESFQASVSTLMRGYWSFFKLLLMHEQK</sequence>
<comment type="caution">
    <text evidence="1">The sequence shown here is derived from an EMBL/GenBank/DDBJ whole genome shotgun (WGS) entry which is preliminary data.</text>
</comment>
<keyword evidence="2" id="KW-1185">Reference proteome</keyword>
<reference evidence="1 2" key="1">
    <citation type="submission" date="2020-10" db="EMBL/GenBank/DDBJ databases">
        <title>Plant Genome Project.</title>
        <authorList>
            <person name="Zhang R.-G."/>
        </authorList>
    </citation>
    <scope>NUCLEOTIDE SEQUENCE [LARGE SCALE GENOMIC DNA]</scope>
    <source>
        <strain evidence="1">FAFU-HL-1</strain>
        <tissue evidence="1">Leaf</tissue>
    </source>
</reference>